<dbReference type="AlphaFoldDB" id="A0AAE3SZ17"/>
<protein>
    <submittedName>
        <fullName evidence="1">Uncharacterized protein</fullName>
    </submittedName>
</protein>
<name>A0AAE3SZ17_9BURK</name>
<dbReference type="RefSeq" id="WP_271426628.1">
    <property type="nucleotide sequence ID" value="NZ_JAQIPB010000001.1"/>
</dbReference>
<reference evidence="1" key="1">
    <citation type="submission" date="2023-01" db="EMBL/GenBank/DDBJ databases">
        <title>Xenophilus mangrovi sp. nov., isolated from soil of Mangrove nature reserve.</title>
        <authorList>
            <person name="Xu S."/>
            <person name="Liu Z."/>
            <person name="Xu Y."/>
        </authorList>
    </citation>
    <scope>NUCLEOTIDE SEQUENCE</scope>
    <source>
        <strain evidence="1">YW8</strain>
    </source>
</reference>
<gene>
    <name evidence="1" type="ORF">PGB34_03250</name>
</gene>
<dbReference type="EMBL" id="JAQIPB010000001">
    <property type="protein sequence ID" value="MDA7415371.1"/>
    <property type="molecule type" value="Genomic_DNA"/>
</dbReference>
<sequence>MTTHVTKALVRNREGVLRELQILRHTHPDPRRQSQNVHEEYLLDGAPVERTSEGYRVISTGEVLRRTASAD</sequence>
<accession>A0AAE3SZ17</accession>
<dbReference type="Proteomes" id="UP001212602">
    <property type="component" value="Unassembled WGS sequence"/>
</dbReference>
<organism evidence="1 2">
    <name type="scientific">Xenophilus arseniciresistens</name>
    <dbReference type="NCBI Taxonomy" id="1283306"/>
    <lineage>
        <taxon>Bacteria</taxon>
        <taxon>Pseudomonadati</taxon>
        <taxon>Pseudomonadota</taxon>
        <taxon>Betaproteobacteria</taxon>
        <taxon>Burkholderiales</taxon>
        <taxon>Comamonadaceae</taxon>
        <taxon>Xenophilus</taxon>
    </lineage>
</organism>
<keyword evidence="2" id="KW-1185">Reference proteome</keyword>
<proteinExistence type="predicted"/>
<comment type="caution">
    <text evidence="1">The sequence shown here is derived from an EMBL/GenBank/DDBJ whole genome shotgun (WGS) entry which is preliminary data.</text>
</comment>
<evidence type="ECO:0000313" key="1">
    <source>
        <dbReference type="EMBL" id="MDA7415371.1"/>
    </source>
</evidence>
<evidence type="ECO:0000313" key="2">
    <source>
        <dbReference type="Proteomes" id="UP001212602"/>
    </source>
</evidence>